<comment type="caution">
    <text evidence="1">The sequence shown here is derived from an EMBL/GenBank/DDBJ whole genome shotgun (WGS) entry which is preliminary data.</text>
</comment>
<dbReference type="AlphaFoldDB" id="A0A9W6X626"/>
<evidence type="ECO:0000313" key="2">
    <source>
        <dbReference type="Proteomes" id="UP001165121"/>
    </source>
</evidence>
<proteinExistence type="predicted"/>
<gene>
    <name evidence="1" type="ORF">Pfra01_000762400</name>
</gene>
<keyword evidence="2" id="KW-1185">Reference proteome</keyword>
<accession>A0A9W6X626</accession>
<dbReference type="EMBL" id="BSXT01000681">
    <property type="protein sequence ID" value="GMF32259.1"/>
    <property type="molecule type" value="Genomic_DNA"/>
</dbReference>
<name>A0A9W6X626_9STRA</name>
<dbReference type="OrthoDB" id="10558370at2759"/>
<sequence>MEELLLGNDAMKSMDIDVERMIEQFAEASLLDEEKDEFLVGDELVSANPGEAEVLDQFVDEALANGTSSEHVDRLWPLVLEHGDGFRERLDNMH</sequence>
<reference evidence="1" key="1">
    <citation type="submission" date="2023-04" db="EMBL/GenBank/DDBJ databases">
        <title>Phytophthora fragariaefolia NBRC 109709.</title>
        <authorList>
            <person name="Ichikawa N."/>
            <person name="Sato H."/>
            <person name="Tonouchi N."/>
        </authorList>
    </citation>
    <scope>NUCLEOTIDE SEQUENCE</scope>
    <source>
        <strain evidence="1">NBRC 109709</strain>
    </source>
</reference>
<dbReference type="Proteomes" id="UP001165121">
    <property type="component" value="Unassembled WGS sequence"/>
</dbReference>
<organism evidence="1 2">
    <name type="scientific">Phytophthora fragariaefolia</name>
    <dbReference type="NCBI Taxonomy" id="1490495"/>
    <lineage>
        <taxon>Eukaryota</taxon>
        <taxon>Sar</taxon>
        <taxon>Stramenopiles</taxon>
        <taxon>Oomycota</taxon>
        <taxon>Peronosporomycetes</taxon>
        <taxon>Peronosporales</taxon>
        <taxon>Peronosporaceae</taxon>
        <taxon>Phytophthora</taxon>
    </lineage>
</organism>
<evidence type="ECO:0000313" key="1">
    <source>
        <dbReference type="EMBL" id="GMF32259.1"/>
    </source>
</evidence>
<protein>
    <submittedName>
        <fullName evidence="1">Unnamed protein product</fullName>
    </submittedName>
</protein>